<evidence type="ECO:0000313" key="3">
    <source>
        <dbReference type="EMBL" id="KAA1075206.1"/>
    </source>
</evidence>
<dbReference type="OrthoDB" id="2509455at2759"/>
<feature type="compositionally biased region" description="Low complexity" evidence="1">
    <location>
        <begin position="1"/>
        <end position="14"/>
    </location>
</feature>
<evidence type="ECO:0000313" key="8">
    <source>
        <dbReference type="Proteomes" id="UP000324748"/>
    </source>
</evidence>
<protein>
    <submittedName>
        <fullName evidence="6">Uncharacterized protein</fullName>
    </submittedName>
</protein>
<dbReference type="EMBL" id="VDEP01000476">
    <property type="protein sequence ID" value="KAA1072774.1"/>
    <property type="molecule type" value="Genomic_DNA"/>
</dbReference>
<dbReference type="EMBL" id="VDEP01000171">
    <property type="protein sequence ID" value="KAA1126705.1"/>
    <property type="molecule type" value="Genomic_DNA"/>
</dbReference>
<dbReference type="EMBL" id="VSWC01000131">
    <property type="protein sequence ID" value="KAA1081239.1"/>
    <property type="molecule type" value="Genomic_DNA"/>
</dbReference>
<evidence type="ECO:0000313" key="5">
    <source>
        <dbReference type="EMBL" id="KAA1090266.1"/>
    </source>
</evidence>
<gene>
    <name evidence="3" type="ORF">PGT21_031159</name>
    <name evidence="4" type="ORF">PGT21_031899</name>
    <name evidence="2" type="ORF">PGTUg99_000667</name>
    <name evidence="5" type="ORF">PGTUg99_001654</name>
    <name evidence="7" type="ORF">PGTUg99_002439</name>
    <name evidence="6" type="ORF">PGTUg99_033724</name>
</gene>
<sequence>MTLLGLSGGSMLTTNQGGRPKDSASTCEPETLQSWTCGPHESRLHESRLTAGSLLLGFKFAAINSFVTMRAEGGSNPTNRSLETAPSMTLAITSSIQASL</sequence>
<evidence type="ECO:0000313" key="4">
    <source>
        <dbReference type="EMBL" id="KAA1081239.1"/>
    </source>
</evidence>
<dbReference type="EMBL" id="VDEP01000094">
    <property type="protein sequence ID" value="KAA1132187.1"/>
    <property type="molecule type" value="Genomic_DNA"/>
</dbReference>
<reference evidence="8 9" key="1">
    <citation type="submission" date="2019-05" db="EMBL/GenBank/DDBJ databases">
        <title>Emergence of the Ug99 lineage of the wheat stem rust pathogen through somatic hybridization.</title>
        <authorList>
            <person name="Li F."/>
            <person name="Upadhyaya N.M."/>
            <person name="Sperschneider J."/>
            <person name="Matny O."/>
            <person name="Nguyen-Phuc H."/>
            <person name="Mago R."/>
            <person name="Raley C."/>
            <person name="Miller M.E."/>
            <person name="Silverstein K.A.T."/>
            <person name="Henningsen E."/>
            <person name="Hirsch C.D."/>
            <person name="Visser B."/>
            <person name="Pretorius Z.A."/>
            <person name="Steffenson B.J."/>
            <person name="Schwessinger B."/>
            <person name="Dodds P.N."/>
            <person name="Figueroa M."/>
        </authorList>
    </citation>
    <scope>NUCLEOTIDE SEQUENCE [LARGE SCALE GENOMIC DNA]</scope>
    <source>
        <strain evidence="3">21-0</strain>
        <strain evidence="6 9">Ug99</strain>
    </source>
</reference>
<dbReference type="AlphaFoldDB" id="A0A5B0RNT0"/>
<evidence type="ECO:0000313" key="2">
    <source>
        <dbReference type="EMBL" id="KAA1072774.1"/>
    </source>
</evidence>
<dbReference type="EMBL" id="VDEP01000399">
    <property type="protein sequence ID" value="KAA1090266.1"/>
    <property type="molecule type" value="Genomic_DNA"/>
</dbReference>
<evidence type="ECO:0000313" key="6">
    <source>
        <dbReference type="EMBL" id="KAA1126705.1"/>
    </source>
</evidence>
<dbReference type="EMBL" id="VSWC01000157">
    <property type="protein sequence ID" value="KAA1075206.1"/>
    <property type="molecule type" value="Genomic_DNA"/>
</dbReference>
<evidence type="ECO:0000313" key="9">
    <source>
        <dbReference type="Proteomes" id="UP000325313"/>
    </source>
</evidence>
<evidence type="ECO:0000313" key="7">
    <source>
        <dbReference type="EMBL" id="KAA1132187.1"/>
    </source>
</evidence>
<feature type="compositionally biased region" description="Polar residues" evidence="1">
    <location>
        <begin position="23"/>
        <end position="32"/>
    </location>
</feature>
<accession>A0A5B0RNT0</accession>
<evidence type="ECO:0000256" key="1">
    <source>
        <dbReference type="SAM" id="MobiDB-lite"/>
    </source>
</evidence>
<organism evidence="6 9">
    <name type="scientific">Puccinia graminis f. sp. tritici</name>
    <dbReference type="NCBI Taxonomy" id="56615"/>
    <lineage>
        <taxon>Eukaryota</taxon>
        <taxon>Fungi</taxon>
        <taxon>Dikarya</taxon>
        <taxon>Basidiomycota</taxon>
        <taxon>Pucciniomycotina</taxon>
        <taxon>Pucciniomycetes</taxon>
        <taxon>Pucciniales</taxon>
        <taxon>Pucciniaceae</taxon>
        <taxon>Puccinia</taxon>
    </lineage>
</organism>
<keyword evidence="8" id="KW-1185">Reference proteome</keyword>
<proteinExistence type="predicted"/>
<comment type="caution">
    <text evidence="6">The sequence shown here is derived from an EMBL/GenBank/DDBJ whole genome shotgun (WGS) entry which is preliminary data.</text>
</comment>
<dbReference type="Proteomes" id="UP000325313">
    <property type="component" value="Unassembled WGS sequence"/>
</dbReference>
<feature type="region of interest" description="Disordered" evidence="1">
    <location>
        <begin position="1"/>
        <end position="32"/>
    </location>
</feature>
<dbReference type="Proteomes" id="UP000324748">
    <property type="component" value="Unassembled WGS sequence"/>
</dbReference>
<name>A0A5B0RNT0_PUCGR</name>